<protein>
    <submittedName>
        <fullName evidence="3">Molybdopterin dehydrogenase FAD-binding</fullName>
    </submittedName>
</protein>
<dbReference type="Proteomes" id="UP000007013">
    <property type="component" value="Chromosome"/>
</dbReference>
<dbReference type="STRING" id="452637.Oter_2522"/>
<dbReference type="Pfam" id="PF03450">
    <property type="entry name" value="CO_deh_flav_C"/>
    <property type="match status" value="1"/>
</dbReference>
<dbReference type="Pfam" id="PF00941">
    <property type="entry name" value="FAD_binding_5"/>
    <property type="match status" value="1"/>
</dbReference>
<dbReference type="GO" id="GO:0071949">
    <property type="term" value="F:FAD binding"/>
    <property type="evidence" value="ECO:0007669"/>
    <property type="project" value="InterPro"/>
</dbReference>
<sequence length="321" mass="34335">MKAFAYATAHAVDSALEMVRPKGRFLAGGIDLLGEMKEGLAEPDVLVNIKQLPGTREISSGADRWTIGANVTLATLAEHAELRRAFPGLAEACEDVGSPQMRNVATVGGNLAQHSRCWYYRQRDLRCLKKGAPRCLARGGENKYHSLFAKTRCLSPCVSNLAIALAALNASVVVQRGDKPVTMTIAELYQGAWENARVHHSLGAADLILRLEVPVVAGARSTYVQMGEKNDFDWALVSCAAAGRLDGGKLRGVRIALGCVAPVPWQVEAANAALEGQEPTEANALAAAELLLKDAEPLEHNGYKVPLAKALVKRAILKLAV</sequence>
<dbReference type="GO" id="GO:0016491">
    <property type="term" value="F:oxidoreductase activity"/>
    <property type="evidence" value="ECO:0007669"/>
    <property type="project" value="InterPro"/>
</dbReference>
<dbReference type="InterPro" id="IPR051312">
    <property type="entry name" value="Diverse_Substr_Oxidored"/>
</dbReference>
<dbReference type="HOGENOM" id="CLU_058050_1_0_0"/>
<feature type="domain" description="FAD-binding PCMH-type" evidence="2">
    <location>
        <begin position="1"/>
        <end position="218"/>
    </location>
</feature>
<keyword evidence="4" id="KW-1185">Reference proteome</keyword>
<dbReference type="Gene3D" id="3.30.43.10">
    <property type="entry name" value="Uridine Diphospho-n-acetylenolpyruvylglucosamine Reductase, domain 2"/>
    <property type="match status" value="1"/>
</dbReference>
<dbReference type="SMART" id="SM01092">
    <property type="entry name" value="CO_deh_flav_C"/>
    <property type="match status" value="1"/>
</dbReference>
<keyword evidence="1" id="KW-0274">FAD</keyword>
<dbReference type="PROSITE" id="PS51387">
    <property type="entry name" value="FAD_PCMH"/>
    <property type="match status" value="1"/>
</dbReference>
<dbReference type="KEGG" id="ote:Oter_2522"/>
<dbReference type="Gene3D" id="3.30.465.10">
    <property type="match status" value="1"/>
</dbReference>
<dbReference type="InterPro" id="IPR016169">
    <property type="entry name" value="FAD-bd_PCMH_sub2"/>
</dbReference>
<dbReference type="InterPro" id="IPR016167">
    <property type="entry name" value="FAD-bd_PCMH_sub1"/>
</dbReference>
<evidence type="ECO:0000259" key="2">
    <source>
        <dbReference type="PROSITE" id="PS51387"/>
    </source>
</evidence>
<dbReference type="Gene3D" id="3.30.390.50">
    <property type="entry name" value="CO dehydrogenase flavoprotein, C-terminal domain"/>
    <property type="match status" value="1"/>
</dbReference>
<dbReference type="eggNOG" id="COG1319">
    <property type="taxonomic scope" value="Bacteria"/>
</dbReference>
<dbReference type="PANTHER" id="PTHR42659:SF9">
    <property type="entry name" value="XANTHINE DEHYDROGENASE FAD-BINDING SUBUNIT XDHB-RELATED"/>
    <property type="match status" value="1"/>
</dbReference>
<accession>B1ZT15</accession>
<name>B1ZT15_OPITP</name>
<dbReference type="RefSeq" id="WP_012375339.1">
    <property type="nucleotide sequence ID" value="NC_010571.1"/>
</dbReference>
<gene>
    <name evidence="3" type="ordered locus">Oter_2522</name>
</gene>
<dbReference type="SUPFAM" id="SSF56176">
    <property type="entry name" value="FAD-binding/transporter-associated domain-like"/>
    <property type="match status" value="1"/>
</dbReference>
<dbReference type="InterPro" id="IPR016166">
    <property type="entry name" value="FAD-bd_PCMH"/>
</dbReference>
<dbReference type="AlphaFoldDB" id="B1ZT15"/>
<dbReference type="PANTHER" id="PTHR42659">
    <property type="entry name" value="XANTHINE DEHYDROGENASE SUBUNIT C-RELATED"/>
    <property type="match status" value="1"/>
</dbReference>
<dbReference type="EMBL" id="CP001032">
    <property type="protein sequence ID" value="ACB75804.1"/>
    <property type="molecule type" value="Genomic_DNA"/>
</dbReference>
<reference evidence="3 4" key="1">
    <citation type="journal article" date="2011" name="J. Bacteriol.">
        <title>Genome sequence of the verrucomicrobium Opitutus terrae PB90-1, an abundant inhabitant of rice paddy soil ecosystems.</title>
        <authorList>
            <person name="van Passel M.W."/>
            <person name="Kant R."/>
            <person name="Palva A."/>
            <person name="Copeland A."/>
            <person name="Lucas S."/>
            <person name="Lapidus A."/>
            <person name="Glavina del Rio T."/>
            <person name="Pitluck S."/>
            <person name="Goltsman E."/>
            <person name="Clum A."/>
            <person name="Sun H."/>
            <person name="Schmutz J."/>
            <person name="Larimer F.W."/>
            <person name="Land M.L."/>
            <person name="Hauser L."/>
            <person name="Kyrpides N."/>
            <person name="Mikhailova N."/>
            <person name="Richardson P.P."/>
            <person name="Janssen P.H."/>
            <person name="de Vos W.M."/>
            <person name="Smidt H."/>
        </authorList>
    </citation>
    <scope>NUCLEOTIDE SEQUENCE [LARGE SCALE GENOMIC DNA]</scope>
    <source>
        <strain evidence="4">DSM 11246 / JCM 15787 / PB90-1</strain>
    </source>
</reference>
<evidence type="ECO:0000313" key="3">
    <source>
        <dbReference type="EMBL" id="ACB75804.1"/>
    </source>
</evidence>
<dbReference type="InterPro" id="IPR036318">
    <property type="entry name" value="FAD-bd_PCMH-like_sf"/>
</dbReference>
<evidence type="ECO:0000313" key="4">
    <source>
        <dbReference type="Proteomes" id="UP000007013"/>
    </source>
</evidence>
<dbReference type="InterPro" id="IPR002346">
    <property type="entry name" value="Mopterin_DH_FAD-bd"/>
</dbReference>
<organism evidence="3 4">
    <name type="scientific">Opitutus terrae (strain DSM 11246 / JCM 15787 / PB90-1)</name>
    <dbReference type="NCBI Taxonomy" id="452637"/>
    <lineage>
        <taxon>Bacteria</taxon>
        <taxon>Pseudomonadati</taxon>
        <taxon>Verrucomicrobiota</taxon>
        <taxon>Opitutia</taxon>
        <taxon>Opitutales</taxon>
        <taxon>Opitutaceae</taxon>
        <taxon>Opitutus</taxon>
    </lineage>
</organism>
<dbReference type="OrthoDB" id="9774454at2"/>
<dbReference type="SUPFAM" id="SSF55447">
    <property type="entry name" value="CO dehydrogenase flavoprotein C-terminal domain-like"/>
    <property type="match status" value="1"/>
</dbReference>
<evidence type="ECO:0000256" key="1">
    <source>
        <dbReference type="ARBA" id="ARBA00022827"/>
    </source>
</evidence>
<keyword evidence="1" id="KW-0285">Flavoprotein</keyword>
<dbReference type="InterPro" id="IPR005107">
    <property type="entry name" value="CO_DH_flav_C"/>
</dbReference>
<dbReference type="InterPro" id="IPR036683">
    <property type="entry name" value="CO_DH_flav_C_dom_sf"/>
</dbReference>
<proteinExistence type="predicted"/>